<dbReference type="GO" id="GO:0043565">
    <property type="term" value="F:sequence-specific DNA binding"/>
    <property type="evidence" value="ECO:0007669"/>
    <property type="project" value="InterPro"/>
</dbReference>
<dbReference type="RefSeq" id="WP_120748529.1">
    <property type="nucleotide sequence ID" value="NZ_RBAH01000012.1"/>
</dbReference>
<evidence type="ECO:0000313" key="7">
    <source>
        <dbReference type="EMBL" id="RKN82146.1"/>
    </source>
</evidence>
<sequence length="289" mass="33029">MDLNRNDFLKQLLSNLQADVTIAQLTKVSPSWGHANYTPDIHRLYYILDGEGVFQLDDTVLEAKPGQLYLLPAGVKQTLSTSAPRTLYKYWCHFTASIGDLNPFQVMKLPYRIEVSGASSAAEAEALFAELVRFKRRNELAAALKVKSILFDLLRFYMERAEVTEKQTNASLTYEKMKTAAAYMKEHLASELSVEELARLFHLSPNYFAQQFKTMLGASPMQYLKRIRLAKAVELLRATDLSVTDVAAAVGMELHYFSRLFKSWQNFSPKEYRQLYRKRGSAKKDADDR</sequence>
<keyword evidence="1" id="KW-0963">Cytoplasm</keyword>
<evidence type="ECO:0000256" key="3">
    <source>
        <dbReference type="ARBA" id="ARBA00023125"/>
    </source>
</evidence>
<accession>A0A3B0CGF2</accession>
<dbReference type="Pfam" id="PF02311">
    <property type="entry name" value="AraC_binding"/>
    <property type="match status" value="1"/>
</dbReference>
<proteinExistence type="predicted"/>
<keyword evidence="4" id="KW-0010">Activator</keyword>
<evidence type="ECO:0000256" key="2">
    <source>
        <dbReference type="ARBA" id="ARBA00023015"/>
    </source>
</evidence>
<evidence type="ECO:0000259" key="6">
    <source>
        <dbReference type="PROSITE" id="PS01124"/>
    </source>
</evidence>
<dbReference type="Pfam" id="PF12833">
    <property type="entry name" value="HTH_18"/>
    <property type="match status" value="1"/>
</dbReference>
<dbReference type="InterPro" id="IPR050204">
    <property type="entry name" value="AraC_XylS_family_regulators"/>
</dbReference>
<dbReference type="InterPro" id="IPR009057">
    <property type="entry name" value="Homeodomain-like_sf"/>
</dbReference>
<dbReference type="PANTHER" id="PTHR46796:SF13">
    <property type="entry name" value="HTH-TYPE TRANSCRIPTIONAL ACTIVATOR RHAS"/>
    <property type="match status" value="1"/>
</dbReference>
<dbReference type="InterPro" id="IPR037923">
    <property type="entry name" value="HTH-like"/>
</dbReference>
<organism evidence="7 8">
    <name type="scientific">Paenibacillus ginsengarvi</name>
    <dbReference type="NCBI Taxonomy" id="400777"/>
    <lineage>
        <taxon>Bacteria</taxon>
        <taxon>Bacillati</taxon>
        <taxon>Bacillota</taxon>
        <taxon>Bacilli</taxon>
        <taxon>Bacillales</taxon>
        <taxon>Paenibacillaceae</taxon>
        <taxon>Paenibacillus</taxon>
    </lineage>
</organism>
<dbReference type="PROSITE" id="PS00041">
    <property type="entry name" value="HTH_ARAC_FAMILY_1"/>
    <property type="match status" value="1"/>
</dbReference>
<dbReference type="PROSITE" id="PS01124">
    <property type="entry name" value="HTH_ARAC_FAMILY_2"/>
    <property type="match status" value="1"/>
</dbReference>
<dbReference type="OrthoDB" id="9780667at2"/>
<evidence type="ECO:0000313" key="8">
    <source>
        <dbReference type="Proteomes" id="UP000282311"/>
    </source>
</evidence>
<dbReference type="PANTHER" id="PTHR46796">
    <property type="entry name" value="HTH-TYPE TRANSCRIPTIONAL ACTIVATOR RHAS-RELATED"/>
    <property type="match status" value="1"/>
</dbReference>
<comment type="caution">
    <text evidence="7">The sequence shown here is derived from an EMBL/GenBank/DDBJ whole genome shotgun (WGS) entry which is preliminary data.</text>
</comment>
<gene>
    <name evidence="7" type="ORF">D7M11_17475</name>
</gene>
<dbReference type="SUPFAM" id="SSF51215">
    <property type="entry name" value="Regulatory protein AraC"/>
    <property type="match status" value="1"/>
</dbReference>
<evidence type="ECO:0000256" key="1">
    <source>
        <dbReference type="ARBA" id="ARBA00022490"/>
    </source>
</evidence>
<dbReference type="EMBL" id="RBAH01000012">
    <property type="protein sequence ID" value="RKN82146.1"/>
    <property type="molecule type" value="Genomic_DNA"/>
</dbReference>
<evidence type="ECO:0000256" key="5">
    <source>
        <dbReference type="ARBA" id="ARBA00023163"/>
    </source>
</evidence>
<dbReference type="InterPro" id="IPR014710">
    <property type="entry name" value="RmlC-like_jellyroll"/>
</dbReference>
<dbReference type="InterPro" id="IPR018062">
    <property type="entry name" value="HTH_AraC-typ_CS"/>
</dbReference>
<keyword evidence="2" id="KW-0805">Transcription regulation</keyword>
<keyword evidence="5" id="KW-0804">Transcription</keyword>
<protein>
    <submittedName>
        <fullName evidence="7">AraC family transcriptional regulator</fullName>
    </submittedName>
</protein>
<dbReference type="SUPFAM" id="SSF46689">
    <property type="entry name" value="Homeodomain-like"/>
    <property type="match status" value="2"/>
</dbReference>
<feature type="domain" description="HTH araC/xylS-type" evidence="6">
    <location>
        <begin position="178"/>
        <end position="275"/>
    </location>
</feature>
<dbReference type="AlphaFoldDB" id="A0A3B0CGF2"/>
<dbReference type="Proteomes" id="UP000282311">
    <property type="component" value="Unassembled WGS sequence"/>
</dbReference>
<name>A0A3B0CGF2_9BACL</name>
<dbReference type="SMART" id="SM00342">
    <property type="entry name" value="HTH_ARAC"/>
    <property type="match status" value="1"/>
</dbReference>
<dbReference type="InterPro" id="IPR003313">
    <property type="entry name" value="AraC-bd"/>
</dbReference>
<evidence type="ECO:0000256" key="4">
    <source>
        <dbReference type="ARBA" id="ARBA00023159"/>
    </source>
</evidence>
<keyword evidence="8" id="KW-1185">Reference proteome</keyword>
<dbReference type="Gene3D" id="1.10.10.60">
    <property type="entry name" value="Homeodomain-like"/>
    <property type="match status" value="2"/>
</dbReference>
<reference evidence="7 8" key="1">
    <citation type="journal article" date="2007" name="Int. J. Syst. Evol. Microbiol.">
        <title>Paenibacillus ginsengarvi sp. nov., isolated from soil from ginseng cultivation.</title>
        <authorList>
            <person name="Yoon M.H."/>
            <person name="Ten L.N."/>
            <person name="Im W.T."/>
        </authorList>
    </citation>
    <scope>NUCLEOTIDE SEQUENCE [LARGE SCALE GENOMIC DNA]</scope>
    <source>
        <strain evidence="7 8">KCTC 13059</strain>
    </source>
</reference>
<dbReference type="InterPro" id="IPR018060">
    <property type="entry name" value="HTH_AraC"/>
</dbReference>
<keyword evidence="3" id="KW-0238">DNA-binding</keyword>
<dbReference type="GO" id="GO:0003700">
    <property type="term" value="F:DNA-binding transcription factor activity"/>
    <property type="evidence" value="ECO:0007669"/>
    <property type="project" value="InterPro"/>
</dbReference>
<dbReference type="Gene3D" id="2.60.120.10">
    <property type="entry name" value="Jelly Rolls"/>
    <property type="match status" value="1"/>
</dbReference>